<evidence type="ECO:0000256" key="8">
    <source>
        <dbReference type="SAM" id="Phobius"/>
    </source>
</evidence>
<dbReference type="InterPro" id="IPR038770">
    <property type="entry name" value="Na+/solute_symporter_sf"/>
</dbReference>
<evidence type="ECO:0000313" key="9">
    <source>
        <dbReference type="EMBL" id="MBP0617482.1"/>
    </source>
</evidence>
<protein>
    <submittedName>
        <fullName evidence="9">AEC family transporter</fullName>
    </submittedName>
</protein>
<accession>A0ABS4BLS8</accession>
<keyword evidence="10" id="KW-1185">Reference proteome</keyword>
<evidence type="ECO:0000256" key="4">
    <source>
        <dbReference type="ARBA" id="ARBA00022475"/>
    </source>
</evidence>
<keyword evidence="3" id="KW-0813">Transport</keyword>
<keyword evidence="5 8" id="KW-0812">Transmembrane</keyword>
<dbReference type="Gene3D" id="1.20.1530.20">
    <property type="match status" value="1"/>
</dbReference>
<dbReference type="EMBL" id="JAGJCF010000016">
    <property type="protein sequence ID" value="MBP0617482.1"/>
    <property type="molecule type" value="Genomic_DNA"/>
</dbReference>
<evidence type="ECO:0000256" key="3">
    <source>
        <dbReference type="ARBA" id="ARBA00022448"/>
    </source>
</evidence>
<feature type="transmembrane region" description="Helical" evidence="8">
    <location>
        <begin position="6"/>
        <end position="25"/>
    </location>
</feature>
<dbReference type="RefSeq" id="WP_209596310.1">
    <property type="nucleotide sequence ID" value="NZ_JAGJCF010000016.1"/>
</dbReference>
<comment type="caution">
    <text evidence="9">The sequence shown here is derived from an EMBL/GenBank/DDBJ whole genome shotgun (WGS) entry which is preliminary data.</text>
</comment>
<evidence type="ECO:0000313" key="10">
    <source>
        <dbReference type="Proteomes" id="UP000678276"/>
    </source>
</evidence>
<feature type="transmembrane region" description="Helical" evidence="8">
    <location>
        <begin position="64"/>
        <end position="86"/>
    </location>
</feature>
<evidence type="ECO:0000256" key="6">
    <source>
        <dbReference type="ARBA" id="ARBA00022989"/>
    </source>
</evidence>
<feature type="transmembrane region" description="Helical" evidence="8">
    <location>
        <begin position="98"/>
        <end position="119"/>
    </location>
</feature>
<feature type="transmembrane region" description="Helical" evidence="8">
    <location>
        <begin position="289"/>
        <end position="309"/>
    </location>
</feature>
<evidence type="ECO:0000256" key="1">
    <source>
        <dbReference type="ARBA" id="ARBA00004651"/>
    </source>
</evidence>
<dbReference type="Pfam" id="PF03547">
    <property type="entry name" value="Mem_trans"/>
    <property type="match status" value="1"/>
</dbReference>
<feature type="transmembrane region" description="Helical" evidence="8">
    <location>
        <begin position="230"/>
        <end position="250"/>
    </location>
</feature>
<evidence type="ECO:0000256" key="5">
    <source>
        <dbReference type="ARBA" id="ARBA00022692"/>
    </source>
</evidence>
<keyword evidence="4" id="KW-1003">Cell membrane</keyword>
<dbReference type="Proteomes" id="UP000678276">
    <property type="component" value="Unassembled WGS sequence"/>
</dbReference>
<sequence>MIEIIGLISPFFGLIALGFAAGRLAPHPIGGLAWLNVFVIYIALPALFFQLLSKTPVEKLASVGFIASTTLATFVIFVVGFAVALLRSRGDVPASTIQGLAGAYGNIGYMGPGIALVALGPQAAVPVALIFCFDSVLHFVMAPLLMALGGGEKLSAPAMVRQVAIKIFTHPFIIATIVGVLGAVLKLQPPGPIERSLELLAGAAAPCALFAMGVTLALRPLKRVPPELFTIVPIKLILHPIVVWLVLVLAGPFDPVWVGCAMLLASLPTATNVFVIAQQYEVWVERASAVVLVTTVISVTTVTLLLYAISTGLVPTHPFSN</sequence>
<proteinExistence type="inferred from homology"/>
<feature type="transmembrane region" description="Helical" evidence="8">
    <location>
        <begin position="125"/>
        <end position="146"/>
    </location>
</feature>
<reference evidence="9 10" key="1">
    <citation type="submission" date="2021-04" db="EMBL/GenBank/DDBJ databases">
        <title>Whole genome sequence of Jiella sp. KSK16Y-1.</title>
        <authorList>
            <person name="Tuo L."/>
        </authorList>
    </citation>
    <scope>NUCLEOTIDE SEQUENCE [LARGE SCALE GENOMIC DNA]</scope>
    <source>
        <strain evidence="9 10">KSK16Y-1</strain>
    </source>
</reference>
<dbReference type="PANTHER" id="PTHR36838">
    <property type="entry name" value="AUXIN EFFLUX CARRIER FAMILY PROTEIN"/>
    <property type="match status" value="1"/>
</dbReference>
<comment type="subcellular location">
    <subcellularLocation>
        <location evidence="1">Cell membrane</location>
        <topology evidence="1">Multi-pass membrane protein</topology>
    </subcellularLocation>
</comment>
<feature type="transmembrane region" description="Helical" evidence="8">
    <location>
        <begin position="167"/>
        <end position="187"/>
    </location>
</feature>
<feature type="transmembrane region" description="Helical" evidence="8">
    <location>
        <begin position="32"/>
        <end position="52"/>
    </location>
</feature>
<dbReference type="PANTHER" id="PTHR36838:SF3">
    <property type="entry name" value="TRANSPORTER AUXIN EFFLUX CARRIER EC FAMILY"/>
    <property type="match status" value="1"/>
</dbReference>
<name>A0ABS4BLS8_9HYPH</name>
<feature type="transmembrane region" description="Helical" evidence="8">
    <location>
        <begin position="199"/>
        <end position="218"/>
    </location>
</feature>
<keyword evidence="6 8" id="KW-1133">Transmembrane helix</keyword>
<comment type="similarity">
    <text evidence="2">Belongs to the auxin efflux carrier (TC 2.A.69) family.</text>
</comment>
<feature type="transmembrane region" description="Helical" evidence="8">
    <location>
        <begin position="256"/>
        <end position="277"/>
    </location>
</feature>
<dbReference type="InterPro" id="IPR004776">
    <property type="entry name" value="Mem_transp_PIN-like"/>
</dbReference>
<gene>
    <name evidence="9" type="ORF">J6595_17985</name>
</gene>
<evidence type="ECO:0000256" key="7">
    <source>
        <dbReference type="ARBA" id="ARBA00023136"/>
    </source>
</evidence>
<organism evidence="9 10">
    <name type="scientific">Jiella mangrovi</name>
    <dbReference type="NCBI Taxonomy" id="2821407"/>
    <lineage>
        <taxon>Bacteria</taxon>
        <taxon>Pseudomonadati</taxon>
        <taxon>Pseudomonadota</taxon>
        <taxon>Alphaproteobacteria</taxon>
        <taxon>Hyphomicrobiales</taxon>
        <taxon>Aurantimonadaceae</taxon>
        <taxon>Jiella</taxon>
    </lineage>
</organism>
<keyword evidence="7 8" id="KW-0472">Membrane</keyword>
<evidence type="ECO:0000256" key="2">
    <source>
        <dbReference type="ARBA" id="ARBA00010145"/>
    </source>
</evidence>